<accession>A0A8H7ANU7</accession>
<comment type="caution">
    <text evidence="10">The sequence shown here is derived from an EMBL/GenBank/DDBJ whole genome shotgun (WGS) entry which is preliminary data.</text>
</comment>
<dbReference type="OrthoDB" id="1306014at2759"/>
<gene>
    <name evidence="10" type="ORF">GJ744_000931</name>
</gene>
<dbReference type="EMBL" id="JAACFV010000011">
    <property type="protein sequence ID" value="KAF7512670.1"/>
    <property type="molecule type" value="Genomic_DNA"/>
</dbReference>
<feature type="region of interest" description="Disordered" evidence="7">
    <location>
        <begin position="115"/>
        <end position="142"/>
    </location>
</feature>
<dbReference type="CDD" id="cd20908">
    <property type="entry name" value="SUF4-like"/>
    <property type="match status" value="1"/>
</dbReference>
<dbReference type="SMART" id="SM00355">
    <property type="entry name" value="ZnF_C2H2"/>
    <property type="match status" value="2"/>
</dbReference>
<dbReference type="InterPro" id="IPR003656">
    <property type="entry name" value="Znf_BED"/>
</dbReference>
<keyword evidence="4" id="KW-0862">Zinc</keyword>
<organism evidence="10 11">
    <name type="scientific">Endocarpon pusillum</name>
    <dbReference type="NCBI Taxonomy" id="364733"/>
    <lineage>
        <taxon>Eukaryota</taxon>
        <taxon>Fungi</taxon>
        <taxon>Dikarya</taxon>
        <taxon>Ascomycota</taxon>
        <taxon>Pezizomycotina</taxon>
        <taxon>Eurotiomycetes</taxon>
        <taxon>Chaetothyriomycetidae</taxon>
        <taxon>Verrucariales</taxon>
        <taxon>Verrucariaceae</taxon>
        <taxon>Endocarpon</taxon>
    </lineage>
</organism>
<evidence type="ECO:0000256" key="6">
    <source>
        <dbReference type="PROSITE-ProRule" id="PRU00042"/>
    </source>
</evidence>
<evidence type="ECO:0000259" key="9">
    <source>
        <dbReference type="PROSITE" id="PS50808"/>
    </source>
</evidence>
<evidence type="ECO:0008006" key="12">
    <source>
        <dbReference type="Google" id="ProtNLM"/>
    </source>
</evidence>
<proteinExistence type="predicted"/>
<feature type="compositionally biased region" description="Pro residues" evidence="7">
    <location>
        <begin position="232"/>
        <end position="248"/>
    </location>
</feature>
<evidence type="ECO:0000256" key="4">
    <source>
        <dbReference type="ARBA" id="ARBA00022833"/>
    </source>
</evidence>
<dbReference type="Proteomes" id="UP000606974">
    <property type="component" value="Unassembled WGS sequence"/>
</dbReference>
<dbReference type="Gene3D" id="3.30.160.60">
    <property type="entry name" value="Classic Zinc Finger"/>
    <property type="match status" value="1"/>
</dbReference>
<keyword evidence="3 6" id="KW-0863">Zinc-finger</keyword>
<reference evidence="10" key="1">
    <citation type="submission" date="2020-02" db="EMBL/GenBank/DDBJ databases">
        <authorList>
            <person name="Palmer J.M."/>
        </authorList>
    </citation>
    <scope>NUCLEOTIDE SEQUENCE</scope>
    <source>
        <strain evidence="10">EPUS1.4</strain>
        <tissue evidence="10">Thallus</tissue>
    </source>
</reference>
<feature type="region of interest" description="Disordered" evidence="7">
    <location>
        <begin position="154"/>
        <end position="472"/>
    </location>
</feature>
<dbReference type="GO" id="GO:0003677">
    <property type="term" value="F:DNA binding"/>
    <property type="evidence" value="ECO:0007669"/>
    <property type="project" value="InterPro"/>
</dbReference>
<dbReference type="GO" id="GO:0008270">
    <property type="term" value="F:zinc ion binding"/>
    <property type="evidence" value="ECO:0007669"/>
    <property type="project" value="UniProtKB-KW"/>
</dbReference>
<dbReference type="PROSITE" id="PS50157">
    <property type="entry name" value="ZINC_FINGER_C2H2_2"/>
    <property type="match status" value="1"/>
</dbReference>
<protein>
    <recommendedName>
        <fullName evidence="12">C2H2-type domain-containing protein</fullName>
    </recommendedName>
</protein>
<keyword evidence="11" id="KW-1185">Reference proteome</keyword>
<feature type="compositionally biased region" description="Low complexity" evidence="7">
    <location>
        <begin position="400"/>
        <end position="416"/>
    </location>
</feature>
<evidence type="ECO:0000313" key="11">
    <source>
        <dbReference type="Proteomes" id="UP000606974"/>
    </source>
</evidence>
<keyword evidence="2" id="KW-0479">Metal-binding</keyword>
<dbReference type="InterPro" id="IPR013087">
    <property type="entry name" value="Znf_C2H2_type"/>
</dbReference>
<dbReference type="PROSITE" id="PS50808">
    <property type="entry name" value="ZF_BED"/>
    <property type="match status" value="1"/>
</dbReference>
<dbReference type="SUPFAM" id="SSF57667">
    <property type="entry name" value="beta-beta-alpha zinc fingers"/>
    <property type="match status" value="1"/>
</dbReference>
<feature type="compositionally biased region" description="Gly residues" evidence="7">
    <location>
        <begin position="121"/>
        <end position="130"/>
    </location>
</feature>
<dbReference type="GO" id="GO:0005634">
    <property type="term" value="C:nucleus"/>
    <property type="evidence" value="ECO:0007669"/>
    <property type="project" value="UniProtKB-SubCell"/>
</dbReference>
<feature type="compositionally biased region" description="Polar residues" evidence="7">
    <location>
        <begin position="360"/>
        <end position="385"/>
    </location>
</feature>
<feature type="compositionally biased region" description="Polar residues" evidence="7">
    <location>
        <begin position="299"/>
        <end position="308"/>
    </location>
</feature>
<dbReference type="PROSITE" id="PS00028">
    <property type="entry name" value="ZINC_FINGER_C2H2_1"/>
    <property type="match status" value="1"/>
</dbReference>
<evidence type="ECO:0000256" key="5">
    <source>
        <dbReference type="ARBA" id="ARBA00023242"/>
    </source>
</evidence>
<feature type="domain" description="C2H2-type" evidence="8">
    <location>
        <begin position="42"/>
        <end position="65"/>
    </location>
</feature>
<evidence type="ECO:0000256" key="7">
    <source>
        <dbReference type="SAM" id="MobiDB-lite"/>
    </source>
</evidence>
<evidence type="ECO:0000256" key="2">
    <source>
        <dbReference type="ARBA" id="ARBA00022723"/>
    </source>
</evidence>
<evidence type="ECO:0000313" key="10">
    <source>
        <dbReference type="EMBL" id="KAF7512670.1"/>
    </source>
</evidence>
<feature type="compositionally biased region" description="Polar residues" evidence="7">
    <location>
        <begin position="191"/>
        <end position="205"/>
    </location>
</feature>
<name>A0A8H7ANU7_9EURO</name>
<dbReference type="FunFam" id="3.30.160.60:FF:000354">
    <property type="entry name" value="C2H2 finger domain-containing protein"/>
    <property type="match status" value="1"/>
</dbReference>
<keyword evidence="5" id="KW-0539">Nucleus</keyword>
<evidence type="ECO:0000259" key="8">
    <source>
        <dbReference type="PROSITE" id="PS50157"/>
    </source>
</evidence>
<dbReference type="PANTHER" id="PTHR23215">
    <property type="entry name" value="ZINC FINGER PROTEIN 207"/>
    <property type="match status" value="1"/>
</dbReference>
<evidence type="ECO:0000256" key="1">
    <source>
        <dbReference type="ARBA" id="ARBA00004123"/>
    </source>
</evidence>
<dbReference type="InterPro" id="IPR036236">
    <property type="entry name" value="Znf_C2H2_sf"/>
</dbReference>
<feature type="compositionally biased region" description="Basic and acidic residues" evidence="7">
    <location>
        <begin position="430"/>
        <end position="441"/>
    </location>
</feature>
<dbReference type="AlphaFoldDB" id="A0A8H7ANU7"/>
<evidence type="ECO:0000256" key="3">
    <source>
        <dbReference type="ARBA" id="ARBA00022771"/>
    </source>
</evidence>
<feature type="compositionally biased region" description="Low complexity" evidence="7">
    <location>
        <begin position="212"/>
        <end position="231"/>
    </location>
</feature>
<comment type="subcellular location">
    <subcellularLocation>
        <location evidence="1">Nucleus</location>
    </subcellularLocation>
</comment>
<dbReference type="PANTHER" id="PTHR23215:SF0">
    <property type="entry name" value="BUB3-INTERACTING AND GLEBS MOTIF-CONTAINING PROTEIN ZNF207"/>
    <property type="match status" value="1"/>
</dbReference>
<feature type="domain" description="BED-type" evidence="9">
    <location>
        <begin position="13"/>
        <end position="72"/>
    </location>
</feature>
<sequence length="472" mass="50798">MGKKKRGHPDVEEILSRPWCYYCERDFDDQKVLINHQKAKHFKCERCGRRLNTAGGLSVHMSQVHKETLSAVDNALPNRAGLDIEIFGMEGIPEDIIQQHNQRVLTQYHQAEAERRVASGSAGGAAGGAAGTQPKKPKFESPADLKRRLAEHKAKLAAEQQNGGSSGGGTPLGAGANPSPAAQVASPQYPPQQHFNGVPGNTSFNFPGGYSQPLQQGPPFQPPGGAFVQQPPFSPPPFQNQAPYPNPQYPRQMTQTSPPPFQGPSLGGPHVGPPRPFGAGSPVQQFGFQQQQPPRIHTPPQSSAPPQRSLSGSLPPAPGLPQRPAFGAPHVNHFQMQQMHQGQIPGPPNQPVNPAAPAATLQQNSLPQPPAVQSQITQQLRSNETSLDDLILGASKQAEEAVTARAAAETPKAAEQPSEKPPETPAGEPAEEKKDRKEKSKAAHLVYSDQETSPEEKMARMPRYAFTPEKAR</sequence>